<dbReference type="InterPro" id="IPR002772">
    <property type="entry name" value="Glyco_hydro_3_C"/>
</dbReference>
<dbReference type="AlphaFoldDB" id="A0A0R1XV93"/>
<dbReference type="GO" id="GO:0004553">
    <property type="term" value="F:hydrolase activity, hydrolyzing O-glycosyl compounds"/>
    <property type="evidence" value="ECO:0007669"/>
    <property type="project" value="InterPro"/>
</dbReference>
<dbReference type="InterPro" id="IPR026891">
    <property type="entry name" value="Fn3-like"/>
</dbReference>
<dbReference type="InterPro" id="IPR036962">
    <property type="entry name" value="Glyco_hydro_3_N_sf"/>
</dbReference>
<sequence>MKKIFNILGILGLSALLLVVPSHKVSAAITGPGYTPTEVNNQNLSTKIASNGMVLLQNNAQQNGAASLPISKNSRIALFGSGSYGTYKGGSGSGDVNVSHVTSILEGLKNANYNVVTSSYLSAQQADYNNQAAWYKATAGLIPFSGNFQYQDPLINDLTFLTNSADTGIYVISRSSGEGYDRTTKAGDYQLTSNEMNNIINMSNHYKNSVVLLNVGGPIDTSFVTQAPNLKSVVLVSQGGQNVGTAVANILSGAVNPSGHLTDTWAKSYSDYPTSGTFANNDGNTNNENYAEGIYVGYRYFDSYNIAPRYPFGFGLTYTKFAMDTTSVNVDKDIVSMNVNVTNTGKTAGRQTVQVYLSSPKGAIPTAFQDLAGFAKTGQLAPGASQNVKIEFSLKNLAAYDVASAAYKLQAGDYILRVGDSSRNTAVAGVLNLDKTVITNQLANEGAPTVDPTTLKGSDNMYTPDNQAAQLSTAPQFTVDANSLQDLNNHASTYSGESTPIYVNNDQSAADLRAKAPNQKIEVVDPSNNATLKDVYDKKISMNQFVAGLTTTELARIVEGNVDFATQAGLEAFVNQIGLGVIGGAATKVPGAAGQTTDRLLNKKVPIIVSSDGPAGLRLPKKSTVNGVDYYNNATAWPIGTLVAQTWDVNDIYSMGQGTAKEMKDFGITTWLTPGMNIHRDPLNGRNFEYFSEDPLVSGLMATAETRGVQTTPGIGVAVKHFAANSQESNRMGMNASIGEQALRQIYLRGFEIAIKGSQPQFVMSSYNKVNGQYVSSSYDLLTDVLRGEWGYQGTVMSDWDNIQTMSTPQNSVYAGNDLIMPGGSQILLEPAANNSPQTLAALQNAAKHVLTTIMNSDQFANESNVTVKSYTPSNLSTTLKINGKSW</sequence>
<dbReference type="Gene3D" id="2.60.40.10">
    <property type="entry name" value="Immunoglobulins"/>
    <property type="match status" value="1"/>
</dbReference>
<comment type="caution">
    <text evidence="5">The sequence shown here is derived from an EMBL/GenBank/DDBJ whole genome shotgun (WGS) entry which is preliminary data.</text>
</comment>
<feature type="domain" description="Fibronectin type III-like" evidence="4">
    <location>
        <begin position="351"/>
        <end position="422"/>
    </location>
</feature>
<dbReference type="RefSeq" id="WP_057003063.1">
    <property type="nucleotide sequence ID" value="NZ_AZGA01000088.1"/>
</dbReference>
<dbReference type="eggNOG" id="COG1472">
    <property type="taxonomic scope" value="Bacteria"/>
</dbReference>
<evidence type="ECO:0000313" key="6">
    <source>
        <dbReference type="Proteomes" id="UP000051236"/>
    </source>
</evidence>
<dbReference type="Pfam" id="PF14310">
    <property type="entry name" value="Fn3-like"/>
    <property type="match status" value="1"/>
</dbReference>
<dbReference type="GO" id="GO:0005975">
    <property type="term" value="P:carbohydrate metabolic process"/>
    <property type="evidence" value="ECO:0007669"/>
    <property type="project" value="InterPro"/>
</dbReference>
<evidence type="ECO:0000256" key="2">
    <source>
        <dbReference type="ARBA" id="ARBA00022801"/>
    </source>
</evidence>
<proteinExistence type="inferred from homology"/>
<dbReference type="PRINTS" id="PR00133">
    <property type="entry name" value="GLHYDRLASE3"/>
</dbReference>
<feature type="signal peptide" evidence="3">
    <location>
        <begin position="1"/>
        <end position="27"/>
    </location>
</feature>
<dbReference type="InterPro" id="IPR013783">
    <property type="entry name" value="Ig-like_fold"/>
</dbReference>
<dbReference type="Pfam" id="PF00933">
    <property type="entry name" value="Glyco_hydro_3"/>
    <property type="match status" value="1"/>
</dbReference>
<dbReference type="InterPro" id="IPR050288">
    <property type="entry name" value="Cellulose_deg_GH3"/>
</dbReference>
<protein>
    <submittedName>
        <fullName evidence="5">Beta-glucosidase-like glycosyl hydrolase</fullName>
    </submittedName>
</protein>
<dbReference type="Proteomes" id="UP000051236">
    <property type="component" value="Unassembled WGS sequence"/>
</dbReference>
<evidence type="ECO:0000259" key="4">
    <source>
        <dbReference type="SMART" id="SM01217"/>
    </source>
</evidence>
<evidence type="ECO:0000256" key="3">
    <source>
        <dbReference type="SAM" id="SignalP"/>
    </source>
</evidence>
<dbReference type="InterPro" id="IPR036881">
    <property type="entry name" value="Glyco_hydro_3_C_sf"/>
</dbReference>
<keyword evidence="6" id="KW-1185">Reference proteome</keyword>
<dbReference type="Gene3D" id="3.20.20.300">
    <property type="entry name" value="Glycoside hydrolase, family 3, N-terminal domain"/>
    <property type="match status" value="1"/>
</dbReference>
<dbReference type="Pfam" id="PF01915">
    <property type="entry name" value="Glyco_hydro_3_C"/>
    <property type="match status" value="1"/>
</dbReference>
<dbReference type="PATRIC" id="fig|1423734.3.peg.1848"/>
<dbReference type="Gene3D" id="3.40.50.1700">
    <property type="entry name" value="Glycoside hydrolase family 3 C-terminal domain"/>
    <property type="match status" value="1"/>
</dbReference>
<dbReference type="SMART" id="SM01217">
    <property type="entry name" value="Fn3_like"/>
    <property type="match status" value="1"/>
</dbReference>
<dbReference type="SUPFAM" id="SSF52279">
    <property type="entry name" value="Beta-D-glucan exohydrolase, C-terminal domain"/>
    <property type="match status" value="1"/>
</dbReference>
<name>A0A0R1XV93_9LACO</name>
<dbReference type="InterPro" id="IPR017853">
    <property type="entry name" value="GH"/>
</dbReference>
<gene>
    <name evidence="5" type="ORF">FC83_GL001827</name>
</gene>
<evidence type="ECO:0000313" key="5">
    <source>
        <dbReference type="EMBL" id="KRM30691.1"/>
    </source>
</evidence>
<accession>A0A0R1XV93</accession>
<dbReference type="PANTHER" id="PTHR42715">
    <property type="entry name" value="BETA-GLUCOSIDASE"/>
    <property type="match status" value="1"/>
</dbReference>
<evidence type="ECO:0000256" key="1">
    <source>
        <dbReference type="ARBA" id="ARBA00005336"/>
    </source>
</evidence>
<keyword evidence="3" id="KW-0732">Signal</keyword>
<comment type="similarity">
    <text evidence="1">Belongs to the glycosyl hydrolase 3 family.</text>
</comment>
<organism evidence="5 6">
    <name type="scientific">Agrilactobacillus composti DSM 18527 = JCM 14202</name>
    <dbReference type="NCBI Taxonomy" id="1423734"/>
    <lineage>
        <taxon>Bacteria</taxon>
        <taxon>Bacillati</taxon>
        <taxon>Bacillota</taxon>
        <taxon>Bacilli</taxon>
        <taxon>Lactobacillales</taxon>
        <taxon>Lactobacillaceae</taxon>
        <taxon>Agrilactobacillus</taxon>
    </lineage>
</organism>
<dbReference type="SUPFAM" id="SSF51445">
    <property type="entry name" value="(Trans)glycosidases"/>
    <property type="match status" value="1"/>
</dbReference>
<dbReference type="STRING" id="1423734.FC83_GL001827"/>
<reference evidence="5 6" key="1">
    <citation type="journal article" date="2015" name="Genome Announc.">
        <title>Expanding the biotechnology potential of lactobacilli through comparative genomics of 213 strains and associated genera.</title>
        <authorList>
            <person name="Sun Z."/>
            <person name="Harris H.M."/>
            <person name="McCann A."/>
            <person name="Guo C."/>
            <person name="Argimon S."/>
            <person name="Zhang W."/>
            <person name="Yang X."/>
            <person name="Jeffery I.B."/>
            <person name="Cooney J.C."/>
            <person name="Kagawa T.F."/>
            <person name="Liu W."/>
            <person name="Song Y."/>
            <person name="Salvetti E."/>
            <person name="Wrobel A."/>
            <person name="Rasinkangas P."/>
            <person name="Parkhill J."/>
            <person name="Rea M.C."/>
            <person name="O'Sullivan O."/>
            <person name="Ritari J."/>
            <person name="Douillard F.P."/>
            <person name="Paul Ross R."/>
            <person name="Yang R."/>
            <person name="Briner A.E."/>
            <person name="Felis G.E."/>
            <person name="de Vos W.M."/>
            <person name="Barrangou R."/>
            <person name="Klaenhammer T.R."/>
            <person name="Caufield P.W."/>
            <person name="Cui Y."/>
            <person name="Zhang H."/>
            <person name="O'Toole P.W."/>
        </authorList>
    </citation>
    <scope>NUCLEOTIDE SEQUENCE [LARGE SCALE GENOMIC DNA]</scope>
    <source>
        <strain evidence="5 6">DSM 18527</strain>
    </source>
</reference>
<keyword evidence="2 5" id="KW-0378">Hydrolase</keyword>
<dbReference type="InterPro" id="IPR001764">
    <property type="entry name" value="Glyco_hydro_3_N"/>
</dbReference>
<feature type="chain" id="PRO_5006413438" evidence="3">
    <location>
        <begin position="28"/>
        <end position="887"/>
    </location>
</feature>
<dbReference type="EMBL" id="AZGA01000088">
    <property type="protein sequence ID" value="KRM30691.1"/>
    <property type="molecule type" value="Genomic_DNA"/>
</dbReference>
<dbReference type="PANTHER" id="PTHR42715:SF10">
    <property type="entry name" value="BETA-GLUCOSIDASE"/>
    <property type="match status" value="1"/>
</dbReference>